<accession>A0A0C3NFV4</accession>
<gene>
    <name evidence="1" type="ORF">M404DRAFT_774435</name>
</gene>
<organism evidence="1 2">
    <name type="scientific">Pisolithus tinctorius Marx 270</name>
    <dbReference type="NCBI Taxonomy" id="870435"/>
    <lineage>
        <taxon>Eukaryota</taxon>
        <taxon>Fungi</taxon>
        <taxon>Dikarya</taxon>
        <taxon>Basidiomycota</taxon>
        <taxon>Agaricomycotina</taxon>
        <taxon>Agaricomycetes</taxon>
        <taxon>Agaricomycetidae</taxon>
        <taxon>Boletales</taxon>
        <taxon>Sclerodermatineae</taxon>
        <taxon>Pisolithaceae</taxon>
        <taxon>Pisolithus</taxon>
    </lineage>
</organism>
<dbReference type="Proteomes" id="UP000054217">
    <property type="component" value="Unassembled WGS sequence"/>
</dbReference>
<sequence>MARQACRLQFKLQQRSSRMQELAGMDTKRHHLSFCFRCTTFYLWLHCSRVDDGFEDRMHQFTA</sequence>
<reference evidence="1 2" key="1">
    <citation type="submission" date="2014-04" db="EMBL/GenBank/DDBJ databases">
        <authorList>
            <consortium name="DOE Joint Genome Institute"/>
            <person name="Kuo A."/>
            <person name="Kohler A."/>
            <person name="Costa M.D."/>
            <person name="Nagy L.G."/>
            <person name="Floudas D."/>
            <person name="Copeland A."/>
            <person name="Barry K.W."/>
            <person name="Cichocki N."/>
            <person name="Veneault-Fourrey C."/>
            <person name="LaButti K."/>
            <person name="Lindquist E.A."/>
            <person name="Lipzen A."/>
            <person name="Lundell T."/>
            <person name="Morin E."/>
            <person name="Murat C."/>
            <person name="Sun H."/>
            <person name="Tunlid A."/>
            <person name="Henrissat B."/>
            <person name="Grigoriev I.V."/>
            <person name="Hibbett D.S."/>
            <person name="Martin F."/>
            <person name="Nordberg H.P."/>
            <person name="Cantor M.N."/>
            <person name="Hua S.X."/>
        </authorList>
    </citation>
    <scope>NUCLEOTIDE SEQUENCE [LARGE SCALE GENOMIC DNA]</scope>
    <source>
        <strain evidence="1 2">Marx 270</strain>
    </source>
</reference>
<protein>
    <submittedName>
        <fullName evidence="1">Uncharacterized protein</fullName>
    </submittedName>
</protein>
<dbReference type="EMBL" id="KN832000">
    <property type="protein sequence ID" value="KIN99899.1"/>
    <property type="molecule type" value="Genomic_DNA"/>
</dbReference>
<name>A0A0C3NFV4_PISTI</name>
<proteinExistence type="predicted"/>
<reference evidence="2" key="2">
    <citation type="submission" date="2015-01" db="EMBL/GenBank/DDBJ databases">
        <title>Evolutionary Origins and Diversification of the Mycorrhizal Mutualists.</title>
        <authorList>
            <consortium name="DOE Joint Genome Institute"/>
            <consortium name="Mycorrhizal Genomics Consortium"/>
            <person name="Kohler A."/>
            <person name="Kuo A."/>
            <person name="Nagy L.G."/>
            <person name="Floudas D."/>
            <person name="Copeland A."/>
            <person name="Barry K.W."/>
            <person name="Cichocki N."/>
            <person name="Veneault-Fourrey C."/>
            <person name="LaButti K."/>
            <person name="Lindquist E.A."/>
            <person name="Lipzen A."/>
            <person name="Lundell T."/>
            <person name="Morin E."/>
            <person name="Murat C."/>
            <person name="Riley R."/>
            <person name="Ohm R."/>
            <person name="Sun H."/>
            <person name="Tunlid A."/>
            <person name="Henrissat B."/>
            <person name="Grigoriev I.V."/>
            <person name="Hibbett D.S."/>
            <person name="Martin F."/>
        </authorList>
    </citation>
    <scope>NUCLEOTIDE SEQUENCE [LARGE SCALE GENOMIC DNA]</scope>
    <source>
        <strain evidence="2">Marx 270</strain>
    </source>
</reference>
<dbReference type="OrthoDB" id="10525978at2759"/>
<dbReference type="AlphaFoldDB" id="A0A0C3NFV4"/>
<evidence type="ECO:0000313" key="1">
    <source>
        <dbReference type="EMBL" id="KIN99899.1"/>
    </source>
</evidence>
<keyword evidence="2" id="KW-1185">Reference proteome</keyword>
<evidence type="ECO:0000313" key="2">
    <source>
        <dbReference type="Proteomes" id="UP000054217"/>
    </source>
</evidence>
<dbReference type="InParanoid" id="A0A0C3NFV4"/>
<dbReference type="HOGENOM" id="CLU_2886779_0_0_1"/>